<dbReference type="InterPro" id="IPR014973">
    <property type="entry name" value="DUF1835"/>
</dbReference>
<dbReference type="AlphaFoldDB" id="A0A0A7EE41"/>
<dbReference type="Proteomes" id="UP000030341">
    <property type="component" value="Chromosome 1"/>
</dbReference>
<evidence type="ECO:0000313" key="3">
    <source>
        <dbReference type="Proteomes" id="UP000030341"/>
    </source>
</evidence>
<evidence type="ECO:0000259" key="1">
    <source>
        <dbReference type="Pfam" id="PF08874"/>
    </source>
</evidence>
<dbReference type="RefSeq" id="WP_038640122.1">
    <property type="nucleotide sequence ID" value="NZ_CP009888.1"/>
</dbReference>
<dbReference type="OrthoDB" id="127805at2"/>
<dbReference type="Pfam" id="PF08874">
    <property type="entry name" value="DUF1835"/>
    <property type="match status" value="1"/>
</dbReference>
<dbReference type="STRING" id="1348114.OM33_06350"/>
<protein>
    <submittedName>
        <fullName evidence="2">ECF subfamily RNA polymerase sigma-24 factor</fullName>
    </submittedName>
</protein>
<evidence type="ECO:0000313" key="2">
    <source>
        <dbReference type="EMBL" id="AIY64808.1"/>
    </source>
</evidence>
<dbReference type="eggNOG" id="ENOG5031IW1">
    <property type="taxonomic scope" value="Bacteria"/>
</dbReference>
<sequence>MFHITNGDCANLFLKRIGIQGQFIAWQDVLHHGPISPEVSLPAMSDYRAAFLADYFCLPLKDVQTKFAQRNALLASIEDTSEVTLWLTPELFDSLIGLQFIAWYRAQFESTRNLFVVLLPEHLPPRELDAAQVAQYYKTRFSPSEPFFELTSEVWQVLTTNIADLESCLSFDFKHWPNLKTSVQRFLQEQPDNIGLNRTQWQILDCLNGHTLSLAQLFGANQDLEEVPFMGDLSFWCQIEEIRDYLTISTQESLLHQEIEFYHGVKVSLSEKGQALL</sequence>
<feature type="domain" description="DUF1835" evidence="1">
    <location>
        <begin position="3"/>
        <end position="104"/>
    </location>
</feature>
<name>A0A0A7EE41_9GAMM</name>
<reference evidence="2 3" key="1">
    <citation type="submission" date="2014-11" db="EMBL/GenBank/DDBJ databases">
        <title>Complete Genome Sequence of Pseudoalteromonas sp. Strain OCN003 Isolated from Kaneohe Bay, Oahu, Hawaii.</title>
        <authorList>
            <person name="Beurmann S."/>
            <person name="Videau P."/>
            <person name="Ushijima B."/>
            <person name="Smith A.M."/>
            <person name="Aeby G.S."/>
            <person name="Callahan S.M."/>
            <person name="Belcaid M."/>
        </authorList>
    </citation>
    <scope>NUCLEOTIDE SEQUENCE [LARGE SCALE GENOMIC DNA]</scope>
    <source>
        <strain evidence="2 3">OCN003</strain>
    </source>
</reference>
<dbReference type="HOGENOM" id="CLU_1004243_0_0_6"/>
<organism evidence="2 3">
    <name type="scientific">Pseudoalteromonas piratica</name>
    <dbReference type="NCBI Taxonomy" id="1348114"/>
    <lineage>
        <taxon>Bacteria</taxon>
        <taxon>Pseudomonadati</taxon>
        <taxon>Pseudomonadota</taxon>
        <taxon>Gammaproteobacteria</taxon>
        <taxon>Alteromonadales</taxon>
        <taxon>Pseudoalteromonadaceae</taxon>
        <taxon>Pseudoalteromonas</taxon>
    </lineage>
</organism>
<accession>A0A0A7EE41</accession>
<gene>
    <name evidence="2" type="ORF">OM33_06350</name>
</gene>
<proteinExistence type="predicted"/>
<keyword evidence="3" id="KW-1185">Reference proteome</keyword>
<dbReference type="KEGG" id="pseo:OM33_06350"/>
<dbReference type="EMBL" id="CP009888">
    <property type="protein sequence ID" value="AIY64808.1"/>
    <property type="molecule type" value="Genomic_DNA"/>
</dbReference>